<comment type="caution">
    <text evidence="1">The sequence shown here is derived from an EMBL/GenBank/DDBJ whole genome shotgun (WGS) entry which is preliminary data.</text>
</comment>
<sequence>MYKPNMEDKMAKVKIVNKSVVPIHGLQPGHELEIEVDSEGTPKDKHWRRRFKDAAIDGAIVPVKKEVKKKPKQEDKD</sequence>
<reference evidence="1" key="1">
    <citation type="journal article" date="2014" name="Front. Microbiol.">
        <title>High frequency of phylogenetically diverse reductive dehalogenase-homologous genes in deep subseafloor sedimentary metagenomes.</title>
        <authorList>
            <person name="Kawai M."/>
            <person name="Futagami T."/>
            <person name="Toyoda A."/>
            <person name="Takaki Y."/>
            <person name="Nishi S."/>
            <person name="Hori S."/>
            <person name="Arai W."/>
            <person name="Tsubouchi T."/>
            <person name="Morono Y."/>
            <person name="Uchiyama I."/>
            <person name="Ito T."/>
            <person name="Fujiyama A."/>
            <person name="Inagaki F."/>
            <person name="Takami H."/>
        </authorList>
    </citation>
    <scope>NUCLEOTIDE SEQUENCE</scope>
    <source>
        <strain evidence="1">Expedition CK06-06</strain>
    </source>
</reference>
<accession>X0S3J1</accession>
<dbReference type="AlphaFoldDB" id="X0S3J1"/>
<protein>
    <submittedName>
        <fullName evidence="1">Uncharacterized protein</fullName>
    </submittedName>
</protein>
<organism evidence="1">
    <name type="scientific">marine sediment metagenome</name>
    <dbReference type="NCBI Taxonomy" id="412755"/>
    <lineage>
        <taxon>unclassified sequences</taxon>
        <taxon>metagenomes</taxon>
        <taxon>ecological metagenomes</taxon>
    </lineage>
</organism>
<gene>
    <name evidence="1" type="ORF">S01H1_05711</name>
</gene>
<name>X0S3J1_9ZZZZ</name>
<evidence type="ECO:0000313" key="1">
    <source>
        <dbReference type="EMBL" id="GAF75589.1"/>
    </source>
</evidence>
<proteinExistence type="predicted"/>
<dbReference type="EMBL" id="BARS01002969">
    <property type="protein sequence ID" value="GAF75589.1"/>
    <property type="molecule type" value="Genomic_DNA"/>
</dbReference>